<dbReference type="AlphaFoldDB" id="A0AAD8ZV25"/>
<dbReference type="Gene3D" id="1.10.340.70">
    <property type="match status" value="1"/>
</dbReference>
<dbReference type="GO" id="GO:0004523">
    <property type="term" value="F:RNA-DNA hybrid ribonuclease activity"/>
    <property type="evidence" value="ECO:0007669"/>
    <property type="project" value="UniProtKB-EC"/>
</dbReference>
<protein>
    <recommendedName>
        <fullName evidence="3">Gypsy retrotransposon integrase-like protein 1</fullName>
        <ecNumber evidence="2">3.1.26.4</ecNumber>
    </recommendedName>
</protein>
<reference evidence="8" key="1">
    <citation type="submission" date="2023-03" db="EMBL/GenBank/DDBJ databases">
        <title>Electrophorus voltai genome.</title>
        <authorList>
            <person name="Bian C."/>
        </authorList>
    </citation>
    <scope>NUCLEOTIDE SEQUENCE</scope>
    <source>
        <strain evidence="8">CB-2022</strain>
        <tissue evidence="8">Muscle</tissue>
    </source>
</reference>
<keyword evidence="9" id="KW-1185">Reference proteome</keyword>
<dbReference type="InterPro" id="IPR043502">
    <property type="entry name" value="DNA/RNA_pol_sf"/>
</dbReference>
<organism evidence="8 9">
    <name type="scientific">Electrophorus voltai</name>
    <dbReference type="NCBI Taxonomy" id="2609070"/>
    <lineage>
        <taxon>Eukaryota</taxon>
        <taxon>Metazoa</taxon>
        <taxon>Chordata</taxon>
        <taxon>Craniata</taxon>
        <taxon>Vertebrata</taxon>
        <taxon>Euteleostomi</taxon>
        <taxon>Actinopterygii</taxon>
        <taxon>Neopterygii</taxon>
        <taxon>Teleostei</taxon>
        <taxon>Ostariophysi</taxon>
        <taxon>Gymnotiformes</taxon>
        <taxon>Gymnotoidei</taxon>
        <taxon>Gymnotidae</taxon>
        <taxon>Electrophorus</taxon>
    </lineage>
</organism>
<evidence type="ECO:0000313" key="8">
    <source>
        <dbReference type="EMBL" id="KAK1805701.1"/>
    </source>
</evidence>
<evidence type="ECO:0000256" key="1">
    <source>
        <dbReference type="ARBA" id="ARBA00010879"/>
    </source>
</evidence>
<proteinExistence type="inferred from homology"/>
<comment type="caution">
    <text evidence="8">The sequence shown here is derived from an EMBL/GenBank/DDBJ whole genome shotgun (WGS) entry which is preliminary data.</text>
</comment>
<evidence type="ECO:0000256" key="2">
    <source>
        <dbReference type="ARBA" id="ARBA00012180"/>
    </source>
</evidence>
<dbReference type="EMBL" id="JAROKS010000002">
    <property type="protein sequence ID" value="KAK1805701.1"/>
    <property type="molecule type" value="Genomic_DNA"/>
</dbReference>
<accession>A0AAD8ZV25</accession>
<dbReference type="InterPro" id="IPR032549">
    <property type="entry name" value="DUF4939"/>
</dbReference>
<comment type="similarity">
    <text evidence="1">Belongs to the beta type-B retroviral polymerase family. HERV class-II K(HML-2) pol subfamily.</text>
</comment>
<feature type="domain" description="Integrase zinc-binding" evidence="7">
    <location>
        <begin position="456"/>
        <end position="514"/>
    </location>
</feature>
<feature type="compositionally biased region" description="Polar residues" evidence="4">
    <location>
        <begin position="40"/>
        <end position="50"/>
    </location>
</feature>
<dbReference type="InterPro" id="IPR050951">
    <property type="entry name" value="Retrovirus_Pol_polyprotein"/>
</dbReference>
<dbReference type="Pfam" id="PF16297">
    <property type="entry name" value="DUF4939"/>
    <property type="match status" value="1"/>
</dbReference>
<feature type="domain" description="DUF4939" evidence="6">
    <location>
        <begin position="53"/>
        <end position="129"/>
    </location>
</feature>
<dbReference type="Pfam" id="PF17921">
    <property type="entry name" value="Integrase_H2C2"/>
    <property type="match status" value="1"/>
</dbReference>
<dbReference type="InterPro" id="IPR041588">
    <property type="entry name" value="Integrase_H2C2"/>
</dbReference>
<dbReference type="Gene3D" id="3.30.70.270">
    <property type="match status" value="1"/>
</dbReference>
<evidence type="ECO:0000313" key="9">
    <source>
        <dbReference type="Proteomes" id="UP001239994"/>
    </source>
</evidence>
<dbReference type="Proteomes" id="UP001239994">
    <property type="component" value="Unassembled WGS sequence"/>
</dbReference>
<evidence type="ECO:0000259" key="6">
    <source>
        <dbReference type="Pfam" id="PF16297"/>
    </source>
</evidence>
<sequence>MVKRSSDGGSGPEEAGDWGGSLDGAGTRAVRAPPGHESRATGNPPCQSTGAKGLIATPEAYGGDPETCEGFVVQYELFLEYQFTDQAKVFFVISRLTGKACTWGAALVTNEPLMSDYSEFVRELRAMFHHPHQGRLCGQALLCLRQGLRLAADYTMEFRILVAGTRWNEHALISTFLKGRVAGRTNLQTGRCLIKRGSASRYQPGLTTTRGNLTTELTDPPEEPMQLGSAGVQQRPGEQKKGNMVLYNLIWVKEKDEWKTSFSTSTGHYEYLVLPYGLATAPSIFQAYINEVLREYLGRSVIAYIDNILTYSSSWSQHVFSVQAMLQTLLRNHLYCKVEKSEFHHREIDFLGYVIQEGSMHMQPGKVETTTKRLNARQARWSIIFSRFKFCITYRPGERNTRADVLSQQHHAEALPMSEEPVLPPSCFLPSLEWDLDQQIKATNPHLQCPANHLYVPPKYQGALITWAHTSVGMGHAGATHMAQLIGTRYWWPAMHKDVVKYVASCTDCARSKTPCMPPVGKLLPLPTPLRPWSHLTVDFVTDLPASEGNMVVLIVVDRFSKSSLSLWQPCPLRWRQPTYCSAKYSSSSVCQSTPCPTEAFSSQFMSVERTVGQAQHYGQPNILLSPTIEWTSREG</sequence>
<feature type="region of interest" description="Disordered" evidence="4">
    <location>
        <begin position="1"/>
        <end position="51"/>
    </location>
</feature>
<evidence type="ECO:0000259" key="7">
    <source>
        <dbReference type="Pfam" id="PF17921"/>
    </source>
</evidence>
<feature type="region of interest" description="Disordered" evidence="4">
    <location>
        <begin position="205"/>
        <end position="238"/>
    </location>
</feature>
<dbReference type="SUPFAM" id="SSF56672">
    <property type="entry name" value="DNA/RNA polymerases"/>
    <property type="match status" value="1"/>
</dbReference>
<dbReference type="InterPro" id="IPR043128">
    <property type="entry name" value="Rev_trsase/Diguanyl_cyclase"/>
</dbReference>
<dbReference type="PANTHER" id="PTHR37984:SF5">
    <property type="entry name" value="PROTEIN NYNRIN-LIKE"/>
    <property type="match status" value="1"/>
</dbReference>
<evidence type="ECO:0000256" key="3">
    <source>
        <dbReference type="ARBA" id="ARBA00039658"/>
    </source>
</evidence>
<evidence type="ECO:0000256" key="4">
    <source>
        <dbReference type="SAM" id="MobiDB-lite"/>
    </source>
</evidence>
<dbReference type="Pfam" id="PF00078">
    <property type="entry name" value="RVT_1"/>
    <property type="match status" value="1"/>
</dbReference>
<dbReference type="PANTHER" id="PTHR37984">
    <property type="entry name" value="PROTEIN CBG26694"/>
    <property type="match status" value="1"/>
</dbReference>
<feature type="domain" description="Reverse transcriptase" evidence="5">
    <location>
        <begin position="247"/>
        <end position="355"/>
    </location>
</feature>
<dbReference type="InterPro" id="IPR000477">
    <property type="entry name" value="RT_dom"/>
</dbReference>
<name>A0AAD8ZV25_9TELE</name>
<feature type="compositionally biased region" description="Low complexity" evidence="4">
    <location>
        <begin position="206"/>
        <end position="218"/>
    </location>
</feature>
<evidence type="ECO:0000259" key="5">
    <source>
        <dbReference type="Pfam" id="PF00078"/>
    </source>
</evidence>
<dbReference type="CDD" id="cd01647">
    <property type="entry name" value="RT_LTR"/>
    <property type="match status" value="1"/>
</dbReference>
<gene>
    <name evidence="8" type="ORF">P4O66_001965</name>
</gene>
<dbReference type="EC" id="3.1.26.4" evidence="2"/>
<dbReference type="FunFam" id="1.10.340.70:FF:000001">
    <property type="entry name" value="Retrovirus-related Pol polyprotein from transposon gypsy-like Protein"/>
    <property type="match status" value="1"/>
</dbReference>